<dbReference type="Pfam" id="PF00795">
    <property type="entry name" value="CN_hydrolase"/>
    <property type="match status" value="1"/>
</dbReference>
<sequence>MFTTETTLRAPLRVAVAQTVARPGDTVHNATEAAATIARAADAGVRVVQFPELSLTGYEPGWLTSHLPAGALTPDGPELTAVREACRATGVTAVVGAPTSAGTKSAISAIAVGGDGGILADYRKSRLEEHERQLFVPGTQCCTLTVDGWRLALGTCYDASFPEHARAAARSGADAYLCGGAFVRGDSDHRRSVYFPARALENTFYVVFSNFVGPQGPWDFCGRSAVYGPDGRTLAEAGAREAELVVADLDDAALVATRRGLTMLRDLDDAAAPSAMSSCVV</sequence>
<evidence type="ECO:0000313" key="5">
    <source>
        <dbReference type="Proteomes" id="UP000299211"/>
    </source>
</evidence>
<dbReference type="RefSeq" id="WP_048894578.1">
    <property type="nucleotide sequence ID" value="NZ_BAABTN010000038.1"/>
</dbReference>
<evidence type="ECO:0000313" key="3">
    <source>
        <dbReference type="EMBL" id="GDY63082.1"/>
    </source>
</evidence>
<dbReference type="Proteomes" id="UP000299211">
    <property type="component" value="Unassembled WGS sequence"/>
</dbReference>
<dbReference type="InterPro" id="IPR036526">
    <property type="entry name" value="C-N_Hydrolase_sf"/>
</dbReference>
<evidence type="ECO:0000259" key="2">
    <source>
        <dbReference type="PROSITE" id="PS50263"/>
    </source>
</evidence>
<evidence type="ECO:0000313" key="4">
    <source>
        <dbReference type="EMBL" id="GDY76787.1"/>
    </source>
</evidence>
<name>A0A4D4N0L4_STRAX</name>
<organism evidence="4 5">
    <name type="scientific">Streptomyces avermitilis</name>
    <dbReference type="NCBI Taxonomy" id="33903"/>
    <lineage>
        <taxon>Bacteria</taxon>
        <taxon>Bacillati</taxon>
        <taxon>Actinomycetota</taxon>
        <taxon>Actinomycetes</taxon>
        <taxon>Kitasatosporales</taxon>
        <taxon>Streptomycetaceae</taxon>
        <taxon>Streptomyces</taxon>
    </lineage>
</organism>
<dbReference type="Gene3D" id="3.60.110.10">
    <property type="entry name" value="Carbon-nitrogen hydrolase"/>
    <property type="match status" value="1"/>
</dbReference>
<dbReference type="EMBL" id="BJHY01000001">
    <property type="protein sequence ID" value="GDY76787.1"/>
    <property type="molecule type" value="Genomic_DNA"/>
</dbReference>
<reference evidence="3 6" key="2">
    <citation type="submission" date="2019-04" db="EMBL/GenBank/DDBJ databases">
        <title>Draft genome sequences of Streptomyces avermitilis NBRC 14893.</title>
        <authorList>
            <person name="Komaki H."/>
            <person name="Tamura T."/>
            <person name="Hosoyama A."/>
        </authorList>
    </citation>
    <scope>NUCLEOTIDE SEQUENCE [LARGE SCALE GENOMIC DNA]</scope>
    <source>
        <strain evidence="3 6">NBRC 14893</strain>
    </source>
</reference>
<dbReference type="InterPro" id="IPR003010">
    <property type="entry name" value="C-N_Hydrolase"/>
</dbReference>
<dbReference type="GeneID" id="41540269"/>
<protein>
    <submittedName>
        <fullName evidence="4">Carbon-nitrogen hydrolase family protein</fullName>
    </submittedName>
</protein>
<accession>A0A4D4N0L4</accession>
<dbReference type="PANTHER" id="PTHR43674">
    <property type="entry name" value="NITRILASE C965.09-RELATED"/>
    <property type="match status" value="1"/>
</dbReference>
<gene>
    <name evidence="3" type="ORF">SAV14893_024750</name>
    <name evidence="4" type="ORF">SAV31267_062720</name>
</gene>
<dbReference type="PROSITE" id="PS50263">
    <property type="entry name" value="CN_HYDROLASE"/>
    <property type="match status" value="1"/>
</dbReference>
<evidence type="ECO:0000313" key="6">
    <source>
        <dbReference type="Proteomes" id="UP000302139"/>
    </source>
</evidence>
<proteinExistence type="predicted"/>
<dbReference type="CDD" id="cd07197">
    <property type="entry name" value="nitrilase"/>
    <property type="match status" value="1"/>
</dbReference>
<reference evidence="4 5" key="1">
    <citation type="submission" date="2019-04" db="EMBL/GenBank/DDBJ databases">
        <title>Draft genome sequences of Streptomyces avermitilis ATCC 31267.</title>
        <authorList>
            <person name="Komaki H."/>
            <person name="Tamura T."/>
            <person name="Hosoyama A."/>
        </authorList>
    </citation>
    <scope>NUCLEOTIDE SEQUENCE [LARGE SCALE GENOMIC DNA]</scope>
    <source>
        <strain evidence="4 5">ATCC 31267</strain>
    </source>
</reference>
<dbReference type="PANTHER" id="PTHR43674:SF2">
    <property type="entry name" value="BETA-UREIDOPROPIONASE"/>
    <property type="match status" value="1"/>
</dbReference>
<dbReference type="GO" id="GO:0016811">
    <property type="term" value="F:hydrolase activity, acting on carbon-nitrogen (but not peptide) bonds, in linear amides"/>
    <property type="evidence" value="ECO:0007669"/>
    <property type="project" value="UniProtKB-ARBA"/>
</dbReference>
<comment type="caution">
    <text evidence="4">The sequence shown here is derived from an EMBL/GenBank/DDBJ whole genome shotgun (WGS) entry which is preliminary data.</text>
</comment>
<dbReference type="STRING" id="33903.AQJ43_01975"/>
<keyword evidence="1 4" id="KW-0378">Hydrolase</keyword>
<dbReference type="SUPFAM" id="SSF56317">
    <property type="entry name" value="Carbon-nitrogen hydrolase"/>
    <property type="match status" value="1"/>
</dbReference>
<evidence type="ECO:0000256" key="1">
    <source>
        <dbReference type="ARBA" id="ARBA00022801"/>
    </source>
</evidence>
<dbReference type="AlphaFoldDB" id="A0A4D4N0L4"/>
<dbReference type="InterPro" id="IPR050345">
    <property type="entry name" value="Aliph_Amidase/BUP"/>
</dbReference>
<dbReference type="Proteomes" id="UP000302139">
    <property type="component" value="Unassembled WGS sequence"/>
</dbReference>
<dbReference type="EMBL" id="BJHX01000001">
    <property type="protein sequence ID" value="GDY63082.1"/>
    <property type="molecule type" value="Genomic_DNA"/>
</dbReference>
<feature type="domain" description="CN hydrolase" evidence="2">
    <location>
        <begin position="12"/>
        <end position="251"/>
    </location>
</feature>